<keyword evidence="2" id="KW-1133">Transmembrane helix</keyword>
<name>A0ABR3XPG6_9PEZI</name>
<proteinExistence type="predicted"/>
<sequence length="932" mass="104358">MPLRHRDAFGRVSWVGGKDASREHFIDPKDGRLTRLFVQGTISGREKSKDDDMFNDNNESNWIRTGPPKENISLIISLVYWIYSSVLVEGTERRRWDGPSTVILAAKWMPSCLLLTLMLLIPQNLEGEARNGGYFDPVHYRDWGYQKVPLNRSEARTETAPRTDGVTEESEPLLDGDSLEMSELEPHNHQKQSADADDSSSDEVDEDRLRGFGPQYLCFLQDGPDGEVAGYHTWKVSDWVQAHEGQGEADTDYVFISYTRKQFCVATDADLLHWDISDKLRRDYAQLSPVNRYALCWYGAKVARAAGKRAFWIDFECIRDIQGVAEANSQSYDVYRICDIVRAASSMAIVVGPPIETQLPGGTPQPYSNGAVTAWLKQWGTRLWTLPEILLCPSEHRTNIYAIGSSLPPEEIAKRNFVARAALPDASIVRQLIDHYESSIHLSPLELISLALQCFSVRQTDQFNQGDIAYALMGLLRRRPLVNRSDTGFEAFARLSLANNSDKLLERLLCVRTAKFDAPWHDTKDAWGMSLWDIEPHCQVAGIVDDQTVSLDGAYGAAIQWDSMGQVAFMKRSTMARTFAKIVLRGVPVYFIFGLAMTIAAAVIKSNADSANDQSENGSFDNSDFDTSAKITPVFTTLLVFGLVFLIPSLVIVLLSPVMLLNIYRGKFWSTQALFIGMEGIPDDLGSIERNLFGFNHGRLKWSAAGSALSRHTVSSHGECVALPPEKKYATATDDDIQDGARYFTLVDTYSMAATAFRAVRPPTTVMVCGQEGGMQRAILCSYDWKRAAFAREAVVRMNTTVLNRMIRVNRFRFALRRRTDADTGADGMPPTYEERSSTTGQHDMERKTGFGGEEKTFWPNLGLDLALIPCFWFVFGYEFGGFREDPYSQTIIRGCVTSAAAFILQIVNYKALFSIRIGHYLGMAVLIKGKL</sequence>
<organism evidence="3 4">
    <name type="scientific">Diaporthe australafricana</name>
    <dbReference type="NCBI Taxonomy" id="127596"/>
    <lineage>
        <taxon>Eukaryota</taxon>
        <taxon>Fungi</taxon>
        <taxon>Dikarya</taxon>
        <taxon>Ascomycota</taxon>
        <taxon>Pezizomycotina</taxon>
        <taxon>Sordariomycetes</taxon>
        <taxon>Sordariomycetidae</taxon>
        <taxon>Diaporthales</taxon>
        <taxon>Diaporthaceae</taxon>
        <taxon>Diaporthe</taxon>
    </lineage>
</organism>
<accession>A0ABR3XPG6</accession>
<comment type="caution">
    <text evidence="3">The sequence shown here is derived from an EMBL/GenBank/DDBJ whole genome shotgun (WGS) entry which is preliminary data.</text>
</comment>
<evidence type="ECO:0008006" key="5">
    <source>
        <dbReference type="Google" id="ProtNLM"/>
    </source>
</evidence>
<protein>
    <recommendedName>
        <fullName evidence="5">3-hydroxyisobutyrate dehydrogenase protein</fullName>
    </recommendedName>
</protein>
<dbReference type="Proteomes" id="UP001583177">
    <property type="component" value="Unassembled WGS sequence"/>
</dbReference>
<feature type="region of interest" description="Disordered" evidence="1">
    <location>
        <begin position="152"/>
        <end position="206"/>
    </location>
</feature>
<evidence type="ECO:0000313" key="4">
    <source>
        <dbReference type="Proteomes" id="UP001583177"/>
    </source>
</evidence>
<keyword evidence="2" id="KW-0812">Transmembrane</keyword>
<keyword evidence="4" id="KW-1185">Reference proteome</keyword>
<feature type="transmembrane region" description="Helical" evidence="2">
    <location>
        <begin position="582"/>
        <end position="604"/>
    </location>
</feature>
<feature type="transmembrane region" description="Helical" evidence="2">
    <location>
        <begin position="638"/>
        <end position="664"/>
    </location>
</feature>
<feature type="region of interest" description="Disordered" evidence="1">
    <location>
        <begin position="822"/>
        <end position="845"/>
    </location>
</feature>
<evidence type="ECO:0000256" key="2">
    <source>
        <dbReference type="SAM" id="Phobius"/>
    </source>
</evidence>
<feature type="compositionally biased region" description="Acidic residues" evidence="1">
    <location>
        <begin position="195"/>
        <end position="206"/>
    </location>
</feature>
<feature type="compositionally biased region" description="Basic and acidic residues" evidence="1">
    <location>
        <begin position="833"/>
        <end position="845"/>
    </location>
</feature>
<dbReference type="EMBL" id="JAWRVE010000013">
    <property type="protein sequence ID" value="KAL1877876.1"/>
    <property type="molecule type" value="Genomic_DNA"/>
</dbReference>
<evidence type="ECO:0000256" key="1">
    <source>
        <dbReference type="SAM" id="MobiDB-lite"/>
    </source>
</evidence>
<keyword evidence="2" id="KW-0472">Membrane</keyword>
<evidence type="ECO:0000313" key="3">
    <source>
        <dbReference type="EMBL" id="KAL1877876.1"/>
    </source>
</evidence>
<feature type="compositionally biased region" description="Basic and acidic residues" evidence="1">
    <location>
        <begin position="184"/>
        <end position="194"/>
    </location>
</feature>
<reference evidence="3 4" key="1">
    <citation type="journal article" date="2024" name="IMA Fungus">
        <title>IMA Genome - F19 : A genome assembly and annotation guide to empower mycologists, including annotated draft genome sequences of Ceratocystis pirilliformis, Diaporthe australafricana, Fusarium ophioides, Paecilomyces lecythidis, and Sporothrix stenoceras.</title>
        <authorList>
            <person name="Aylward J."/>
            <person name="Wilson A.M."/>
            <person name="Visagie C.M."/>
            <person name="Spraker J."/>
            <person name="Barnes I."/>
            <person name="Buitendag C."/>
            <person name="Ceriani C."/>
            <person name="Del Mar Angel L."/>
            <person name="du Plessis D."/>
            <person name="Fuchs T."/>
            <person name="Gasser K."/>
            <person name="Kramer D."/>
            <person name="Li W."/>
            <person name="Munsamy K."/>
            <person name="Piso A."/>
            <person name="Price J.L."/>
            <person name="Sonnekus B."/>
            <person name="Thomas C."/>
            <person name="van der Nest A."/>
            <person name="van Dijk A."/>
            <person name="van Heerden A."/>
            <person name="van Vuuren N."/>
            <person name="Yilmaz N."/>
            <person name="Duong T.A."/>
            <person name="van der Merwe N.A."/>
            <person name="Wingfield M.J."/>
            <person name="Wingfield B.D."/>
        </authorList>
    </citation>
    <scope>NUCLEOTIDE SEQUENCE [LARGE SCALE GENOMIC DNA]</scope>
    <source>
        <strain evidence="3 4">CMW 18300</strain>
    </source>
</reference>
<feature type="compositionally biased region" description="Acidic residues" evidence="1">
    <location>
        <begin position="166"/>
        <end position="183"/>
    </location>
</feature>
<gene>
    <name evidence="3" type="ORF">Daus18300_002229</name>
</gene>